<gene>
    <name evidence="7" type="ORF">CIN_07970</name>
</gene>
<dbReference type="PANTHER" id="PTHR21716:SF4">
    <property type="entry name" value="TRANSMEMBRANE PROTEIN 245"/>
    <property type="match status" value="1"/>
</dbReference>
<evidence type="ECO:0008006" key="9">
    <source>
        <dbReference type="Google" id="ProtNLM"/>
    </source>
</evidence>
<protein>
    <recommendedName>
        <fullName evidence="9">AI-2E family transporter</fullName>
    </recommendedName>
</protein>
<dbReference type="PANTHER" id="PTHR21716">
    <property type="entry name" value="TRANSMEMBRANE PROTEIN"/>
    <property type="match status" value="1"/>
</dbReference>
<comment type="subcellular location">
    <subcellularLocation>
        <location evidence="1">Membrane</location>
        <topology evidence="1">Multi-pass membrane protein</topology>
    </subcellularLocation>
</comment>
<evidence type="ECO:0000256" key="1">
    <source>
        <dbReference type="ARBA" id="ARBA00004141"/>
    </source>
</evidence>
<feature type="transmembrane region" description="Helical" evidence="6">
    <location>
        <begin position="32"/>
        <end position="58"/>
    </location>
</feature>
<feature type="transmembrane region" description="Helical" evidence="6">
    <location>
        <begin position="126"/>
        <end position="149"/>
    </location>
</feature>
<sequence>MRPLFSSILWAAIISFATWPIYVFLRKYIGKVCAALVMTVFCAFCMVLPVVILTSAIIDDVPRVVQSIASATSSINFVSPPHWMQHIPIINKYLAKTWEQGAEHLLSISDSLRPYFYDITRASFSMFLQTIGGLIQFVFALFISFFFWLSGDYLGKVLQAFIYKVAGPSSNHLVAMTSKTILGTVYGIIGTALLQGILTGCGLALFDVPESVLLGGIAAFLSLFPIGAPVVWIPAAIWLLMGGHTLSAILLLIYGVVIISGVEHIIRPIFISSGNKLPYLLSVLGIFGGLLAFGGLGIFLGPVLLGLGYTLVIDFSMKNIEKTE</sequence>
<dbReference type="InterPro" id="IPR002549">
    <property type="entry name" value="AI-2E-like"/>
</dbReference>
<dbReference type="PATRIC" id="fig|1088868.3.peg.799"/>
<dbReference type="Proteomes" id="UP000005939">
    <property type="component" value="Unassembled WGS sequence"/>
</dbReference>
<proteinExistence type="inferred from homology"/>
<evidence type="ECO:0000313" key="7">
    <source>
        <dbReference type="EMBL" id="EHD14865.1"/>
    </source>
</evidence>
<keyword evidence="5 6" id="KW-0472">Membrane</keyword>
<dbReference type="AlphaFoldDB" id="G6EZC7"/>
<evidence type="ECO:0000256" key="6">
    <source>
        <dbReference type="SAM" id="Phobius"/>
    </source>
</evidence>
<feature type="transmembrane region" description="Helical" evidence="6">
    <location>
        <begin position="185"/>
        <end position="206"/>
    </location>
</feature>
<feature type="transmembrane region" description="Helical" evidence="6">
    <location>
        <begin position="212"/>
        <end position="241"/>
    </location>
</feature>
<comment type="caution">
    <text evidence="7">The sequence shown here is derived from an EMBL/GenBank/DDBJ whole genome shotgun (WGS) entry which is preliminary data.</text>
</comment>
<dbReference type="Pfam" id="PF01594">
    <property type="entry name" value="AI-2E_transport"/>
    <property type="match status" value="1"/>
</dbReference>
<feature type="transmembrane region" description="Helical" evidence="6">
    <location>
        <begin position="6"/>
        <end position="25"/>
    </location>
</feature>
<evidence type="ECO:0000256" key="5">
    <source>
        <dbReference type="ARBA" id="ARBA00023136"/>
    </source>
</evidence>
<comment type="similarity">
    <text evidence="2">Belongs to the autoinducer-2 exporter (AI-2E) (TC 2.A.86) family.</text>
</comment>
<name>G6EZC7_9PROT</name>
<dbReference type="GO" id="GO:0016020">
    <property type="term" value="C:membrane"/>
    <property type="evidence" value="ECO:0007669"/>
    <property type="project" value="UniProtKB-SubCell"/>
</dbReference>
<dbReference type="EMBL" id="AGFR01000003">
    <property type="protein sequence ID" value="EHD14865.1"/>
    <property type="molecule type" value="Genomic_DNA"/>
</dbReference>
<reference evidence="7 8" key="1">
    <citation type="submission" date="2011-10" db="EMBL/GenBank/DDBJ databases">
        <title>Genome Sequence of Commensalibacter intestini A911, isolated from Drosophila gut.</title>
        <authorList>
            <person name="Lee W.-J."/>
            <person name="Kim E.-K."/>
        </authorList>
    </citation>
    <scope>NUCLEOTIDE SEQUENCE [LARGE SCALE GENOMIC DNA]</scope>
    <source>
        <strain evidence="7 8">A911</strain>
    </source>
</reference>
<keyword evidence="3 6" id="KW-0812">Transmembrane</keyword>
<evidence type="ECO:0000256" key="4">
    <source>
        <dbReference type="ARBA" id="ARBA00022989"/>
    </source>
</evidence>
<organism evidence="7 8">
    <name type="scientific">Commensalibacter intestini A911</name>
    <dbReference type="NCBI Taxonomy" id="1088868"/>
    <lineage>
        <taxon>Bacteria</taxon>
        <taxon>Pseudomonadati</taxon>
        <taxon>Pseudomonadota</taxon>
        <taxon>Alphaproteobacteria</taxon>
        <taxon>Acetobacterales</taxon>
        <taxon>Acetobacteraceae</taxon>
    </lineage>
</organism>
<evidence type="ECO:0000313" key="8">
    <source>
        <dbReference type="Proteomes" id="UP000005939"/>
    </source>
</evidence>
<feature type="transmembrane region" description="Helical" evidence="6">
    <location>
        <begin position="286"/>
        <end position="312"/>
    </location>
</feature>
<accession>G6EZC7</accession>
<dbReference type="eggNOG" id="COG0628">
    <property type="taxonomic scope" value="Bacteria"/>
</dbReference>
<dbReference type="STRING" id="1088868.CIN_07970"/>
<feature type="transmembrane region" description="Helical" evidence="6">
    <location>
        <begin position="248"/>
        <end position="266"/>
    </location>
</feature>
<keyword evidence="4 6" id="KW-1133">Transmembrane helix</keyword>
<evidence type="ECO:0000256" key="2">
    <source>
        <dbReference type="ARBA" id="ARBA00009773"/>
    </source>
</evidence>
<evidence type="ECO:0000256" key="3">
    <source>
        <dbReference type="ARBA" id="ARBA00022692"/>
    </source>
</evidence>